<sequence>MKFNNVLALSLFISNIATADLSAVVAAEEAGKKAIEQAKEKAKREAKEKEERAYKEYIADKRRDQAYEDLLRLLQLEAMKLELERKKARVKREDDFIEQELKREAAKTDVIQSDADARRNISKGTETLLIKEGEARVKKESGFFK</sequence>
<protein>
    <submittedName>
        <fullName evidence="1">Uncharacterized protein</fullName>
    </submittedName>
</protein>
<proteinExistence type="predicted"/>
<dbReference type="InterPro" id="IPR020231">
    <property type="entry name" value="Uncharacterised_YfgI"/>
</dbReference>
<dbReference type="RefSeq" id="WP_261920200.1">
    <property type="nucleotide sequence ID" value="NZ_CP022011.1"/>
</dbReference>
<keyword evidence="2" id="KW-1185">Reference proteome</keyword>
<organism evidence="1 2">
    <name type="scientific">Mergibacter septicus</name>
    <dbReference type="NCBI Taxonomy" id="221402"/>
    <lineage>
        <taxon>Bacteria</taxon>
        <taxon>Pseudomonadati</taxon>
        <taxon>Pseudomonadota</taxon>
        <taxon>Gammaproteobacteria</taxon>
        <taxon>Pasteurellales</taxon>
        <taxon>Pasteurellaceae</taxon>
        <taxon>Mergibacter</taxon>
    </lineage>
</organism>
<evidence type="ECO:0000313" key="2">
    <source>
        <dbReference type="Proteomes" id="UP000955338"/>
    </source>
</evidence>
<dbReference type="EMBL" id="CP022011">
    <property type="protein sequence ID" value="QDJ15289.1"/>
    <property type="molecule type" value="Genomic_DNA"/>
</dbReference>
<name>A0A8D4IYJ2_9PAST</name>
<dbReference type="AlphaFoldDB" id="A0A8D4IYJ2"/>
<gene>
    <name evidence="1" type="ORF">CEP48_07570</name>
</gene>
<accession>A0A8D4IYJ2</accession>
<evidence type="ECO:0000313" key="1">
    <source>
        <dbReference type="EMBL" id="QDJ15289.1"/>
    </source>
</evidence>
<dbReference type="Proteomes" id="UP000955338">
    <property type="component" value="Chromosome"/>
</dbReference>
<dbReference type="Pfam" id="PF17358">
    <property type="entry name" value="DUF5384"/>
    <property type="match status" value="1"/>
</dbReference>
<reference evidence="1" key="1">
    <citation type="submission" date="2017-06" db="EMBL/GenBank/DDBJ databases">
        <title>Genome sequencing of pathogenic and non-pathogenic strains within Bisgaard taxon 40.</title>
        <authorList>
            <person name="Ladner J.T."/>
            <person name="Lovett S.P."/>
            <person name="Koroleva G."/>
            <person name="Lorch J.M."/>
        </authorList>
    </citation>
    <scope>NUCLEOTIDE SEQUENCE</scope>
    <source>
        <strain evidence="1">27576-1-I1</strain>
    </source>
</reference>